<evidence type="ECO:0000313" key="2">
    <source>
        <dbReference type="EMBL" id="SNR63671.1"/>
    </source>
</evidence>
<keyword evidence="3" id="KW-1185">Reference proteome</keyword>
<dbReference type="AlphaFoldDB" id="A0A238XYR4"/>
<keyword evidence="1" id="KW-0812">Transmembrane</keyword>
<organism evidence="2 3">
    <name type="scientific">Haloechinothrix alba</name>
    <dbReference type="NCBI Taxonomy" id="664784"/>
    <lineage>
        <taxon>Bacteria</taxon>
        <taxon>Bacillati</taxon>
        <taxon>Actinomycetota</taxon>
        <taxon>Actinomycetes</taxon>
        <taxon>Pseudonocardiales</taxon>
        <taxon>Pseudonocardiaceae</taxon>
        <taxon>Haloechinothrix</taxon>
    </lineage>
</organism>
<gene>
    <name evidence="2" type="ORF">SAMN06265360_112171</name>
</gene>
<evidence type="ECO:0000256" key="1">
    <source>
        <dbReference type="SAM" id="Phobius"/>
    </source>
</evidence>
<feature type="transmembrane region" description="Helical" evidence="1">
    <location>
        <begin position="21"/>
        <end position="44"/>
    </location>
</feature>
<dbReference type="InterPro" id="IPR011701">
    <property type="entry name" value="MFS"/>
</dbReference>
<feature type="transmembrane region" description="Helical" evidence="1">
    <location>
        <begin position="171"/>
        <end position="190"/>
    </location>
</feature>
<feature type="transmembrane region" description="Helical" evidence="1">
    <location>
        <begin position="221"/>
        <end position="243"/>
    </location>
</feature>
<reference evidence="2 3" key="1">
    <citation type="submission" date="2017-06" db="EMBL/GenBank/DDBJ databases">
        <authorList>
            <person name="Kim H.J."/>
            <person name="Triplett B.A."/>
        </authorList>
    </citation>
    <scope>NUCLEOTIDE SEQUENCE [LARGE SCALE GENOMIC DNA]</scope>
    <source>
        <strain evidence="2 3">DSM 45207</strain>
    </source>
</reference>
<proteinExistence type="predicted"/>
<accession>A0A238XYR4</accession>
<sequence>MVRMPLRDYRRMFAYRQVPTAMLLTFLARVPMTAMGLTLTLHIVSALGMGYGAAGLVGMMTTVGTAAAAPFIGRMLDRNGLRPVIATCTAASATYWISAAHLTYPLLLILALPAGMLAVPASPVMRQILAAIVPARLQRTAYSLDSIFIELSFMLGPATGILLTTQLSSTIALTAIGACFGVAGTALYLVNPPIRTAGTTHLRKGERPPLRDWLTPGLARALILASGALFVLVGTELAALAMLREHDQVEWTSAVIVVMCLASLAGGLTHGAVHRSLSQPTLMILLAALVVPVGLAGDPWWLLALALIPTNLMCAPTLAAGAEAISHLAPAKVRGEAMGMLDSATRLGLAIGSPAVGFVMDHSSAAWGFAAAGLGGLFIAAAAVTTGNLKPSTRDRKGEPVGSAA</sequence>
<evidence type="ECO:0000313" key="3">
    <source>
        <dbReference type="Proteomes" id="UP000198348"/>
    </source>
</evidence>
<dbReference type="PANTHER" id="PTHR23542">
    <property type="match status" value="1"/>
</dbReference>
<protein>
    <submittedName>
        <fullName evidence="2">Predicted arabinose efflux permease, MFS family</fullName>
    </submittedName>
</protein>
<dbReference type="EMBL" id="FZNW01000012">
    <property type="protein sequence ID" value="SNR63671.1"/>
    <property type="molecule type" value="Genomic_DNA"/>
</dbReference>
<feature type="transmembrane region" description="Helical" evidence="1">
    <location>
        <begin position="366"/>
        <end position="387"/>
    </location>
</feature>
<dbReference type="InterPro" id="IPR036259">
    <property type="entry name" value="MFS_trans_sf"/>
</dbReference>
<keyword evidence="1" id="KW-0472">Membrane</keyword>
<feature type="transmembrane region" description="Helical" evidence="1">
    <location>
        <begin position="104"/>
        <end position="125"/>
    </location>
</feature>
<dbReference type="GO" id="GO:0022857">
    <property type="term" value="F:transmembrane transporter activity"/>
    <property type="evidence" value="ECO:0007669"/>
    <property type="project" value="InterPro"/>
</dbReference>
<dbReference type="PANTHER" id="PTHR23542:SF1">
    <property type="entry name" value="MAJOR FACILITATOR SUPERFAMILY (MFS) PROFILE DOMAIN-CONTAINING PROTEIN"/>
    <property type="match status" value="1"/>
</dbReference>
<dbReference type="Pfam" id="PF07690">
    <property type="entry name" value="MFS_1"/>
    <property type="match status" value="1"/>
</dbReference>
<dbReference type="Gene3D" id="1.20.1250.20">
    <property type="entry name" value="MFS general substrate transporter like domains"/>
    <property type="match status" value="1"/>
</dbReference>
<dbReference type="RefSeq" id="WP_342743965.1">
    <property type="nucleotide sequence ID" value="NZ_FZNW01000012.1"/>
</dbReference>
<feature type="transmembrane region" description="Helical" evidence="1">
    <location>
        <begin position="280"/>
        <end position="297"/>
    </location>
</feature>
<keyword evidence="1" id="KW-1133">Transmembrane helix</keyword>
<feature type="transmembrane region" description="Helical" evidence="1">
    <location>
        <begin position="50"/>
        <end position="73"/>
    </location>
</feature>
<feature type="transmembrane region" description="Helical" evidence="1">
    <location>
        <begin position="249"/>
        <end position="268"/>
    </location>
</feature>
<dbReference type="Proteomes" id="UP000198348">
    <property type="component" value="Unassembled WGS sequence"/>
</dbReference>
<dbReference type="SUPFAM" id="SSF103473">
    <property type="entry name" value="MFS general substrate transporter"/>
    <property type="match status" value="1"/>
</dbReference>
<name>A0A238XYR4_9PSEU</name>